<protein>
    <submittedName>
        <fullName evidence="2">Alpha/beta hydrolase</fullName>
    </submittedName>
</protein>
<evidence type="ECO:0000259" key="1">
    <source>
        <dbReference type="Pfam" id="PF00561"/>
    </source>
</evidence>
<proteinExistence type="predicted"/>
<sequence>MTRHTHQTAPTQFVEANGIRFAYRRFGNPGGVPLVMNIHFTGTMDHWDPAVTDGLAQNREVILFNNAGISSSSGTVPESIEEMAANAAAFIEALDLKQIDVLGFSMGGLIAQELAITKPQLVRRVILVGTGPRSGEGMVTLTPEAQEIFGASYANPDDLWLRVHFSPSEASQAAGRGFVERFRLRTDNRDPEANDEVAPAQLAALAKWGAPRENPYDYLHALRQPTLVVNGDDDVIIYSINSWHLQQHMPNAQLILYPDANHGSLYQYPARFVAHVDQFLSE</sequence>
<dbReference type="InterPro" id="IPR029058">
    <property type="entry name" value="AB_hydrolase_fold"/>
</dbReference>
<dbReference type="PANTHER" id="PTHR43433">
    <property type="entry name" value="HYDROLASE, ALPHA/BETA FOLD FAMILY PROTEIN"/>
    <property type="match status" value="1"/>
</dbReference>
<dbReference type="AlphaFoldDB" id="A0A158IN48"/>
<dbReference type="GO" id="GO:0016787">
    <property type="term" value="F:hydrolase activity"/>
    <property type="evidence" value="ECO:0007669"/>
    <property type="project" value="UniProtKB-KW"/>
</dbReference>
<dbReference type="InterPro" id="IPR000073">
    <property type="entry name" value="AB_hydrolase_1"/>
</dbReference>
<keyword evidence="2" id="KW-0378">Hydrolase</keyword>
<organism evidence="2 3">
    <name type="scientific">Caballeronia cordobensis</name>
    <name type="common">Burkholderia cordobensis</name>
    <dbReference type="NCBI Taxonomy" id="1353886"/>
    <lineage>
        <taxon>Bacteria</taxon>
        <taxon>Pseudomonadati</taxon>
        <taxon>Pseudomonadota</taxon>
        <taxon>Betaproteobacteria</taxon>
        <taxon>Burkholderiales</taxon>
        <taxon>Burkholderiaceae</taxon>
        <taxon>Caballeronia</taxon>
    </lineage>
</organism>
<reference evidence="3" key="1">
    <citation type="submission" date="2016-01" db="EMBL/GenBank/DDBJ databases">
        <authorList>
            <person name="Peeters C."/>
        </authorList>
    </citation>
    <scope>NUCLEOTIDE SEQUENCE [LARGE SCALE GENOMIC DNA]</scope>
</reference>
<keyword evidence="3" id="KW-1185">Reference proteome</keyword>
<dbReference type="SUPFAM" id="SSF53474">
    <property type="entry name" value="alpha/beta-Hydrolases"/>
    <property type="match status" value="1"/>
</dbReference>
<evidence type="ECO:0000313" key="2">
    <source>
        <dbReference type="EMBL" id="SAL57996.1"/>
    </source>
</evidence>
<dbReference type="RefSeq" id="WP_053568153.1">
    <property type="nucleotide sequence ID" value="NZ_FCNY02000014.1"/>
</dbReference>
<dbReference type="EMBL" id="FCNY02000014">
    <property type="protein sequence ID" value="SAL57996.1"/>
    <property type="molecule type" value="Genomic_DNA"/>
</dbReference>
<dbReference type="PRINTS" id="PR00111">
    <property type="entry name" value="ABHYDROLASE"/>
</dbReference>
<evidence type="ECO:0000313" key="3">
    <source>
        <dbReference type="Proteomes" id="UP000054740"/>
    </source>
</evidence>
<dbReference type="Pfam" id="PF00561">
    <property type="entry name" value="Abhydrolase_1"/>
    <property type="match status" value="1"/>
</dbReference>
<feature type="domain" description="AB hydrolase-1" evidence="1">
    <location>
        <begin position="40"/>
        <end position="266"/>
    </location>
</feature>
<dbReference type="InterPro" id="IPR050471">
    <property type="entry name" value="AB_hydrolase"/>
</dbReference>
<dbReference type="Proteomes" id="UP000054740">
    <property type="component" value="Unassembled WGS sequence"/>
</dbReference>
<accession>A0A158IN48</accession>
<dbReference type="Gene3D" id="3.40.50.1820">
    <property type="entry name" value="alpha/beta hydrolase"/>
    <property type="match status" value="1"/>
</dbReference>
<gene>
    <name evidence="2" type="ORF">AWB70_05144</name>
</gene>
<name>A0A158IN48_CABCO</name>
<dbReference type="PANTHER" id="PTHR43433:SF5">
    <property type="entry name" value="AB HYDROLASE-1 DOMAIN-CONTAINING PROTEIN"/>
    <property type="match status" value="1"/>
</dbReference>